<reference evidence="2 3" key="1">
    <citation type="submission" date="2016-10" db="EMBL/GenBank/DDBJ databases">
        <authorList>
            <person name="Varghese N."/>
            <person name="Submissions S."/>
        </authorList>
    </citation>
    <scope>NUCLEOTIDE SEQUENCE [LARGE SCALE GENOMIC DNA]</scope>
    <source>
        <strain evidence="2 3">WC1T17</strain>
    </source>
</reference>
<gene>
    <name evidence="2" type="ORF">SAMN05216431_102199</name>
</gene>
<dbReference type="InterPro" id="IPR016718">
    <property type="entry name" value="rRNA_m1G-MeTrfase_A_prd"/>
</dbReference>
<dbReference type="Gene3D" id="3.40.50.150">
    <property type="entry name" value="Vaccinia Virus protein VP39"/>
    <property type="match status" value="1"/>
</dbReference>
<dbReference type="PANTHER" id="PTHR43591:SF24">
    <property type="entry name" value="2-METHOXY-6-POLYPRENYL-1,4-BENZOQUINOL METHYLASE, MITOCHONDRIAL"/>
    <property type="match status" value="1"/>
</dbReference>
<evidence type="ECO:0000313" key="3">
    <source>
        <dbReference type="Proteomes" id="UP000182089"/>
    </source>
</evidence>
<protein>
    <submittedName>
        <fullName evidence="2">23S rRNA m(1)G-748 methyltransferase</fullName>
    </submittedName>
</protein>
<name>A0ABY1A9W3_9LACO</name>
<organism evidence="2 3">
    <name type="scientific">Ligilactobacillus ruminis</name>
    <dbReference type="NCBI Taxonomy" id="1623"/>
    <lineage>
        <taxon>Bacteria</taxon>
        <taxon>Bacillati</taxon>
        <taxon>Bacillota</taxon>
        <taxon>Bacilli</taxon>
        <taxon>Lactobacillales</taxon>
        <taxon>Lactobacillaceae</taxon>
        <taxon>Ligilactobacillus</taxon>
    </lineage>
</organism>
<dbReference type="GO" id="GO:0032259">
    <property type="term" value="P:methylation"/>
    <property type="evidence" value="ECO:0007669"/>
    <property type="project" value="UniProtKB-KW"/>
</dbReference>
<proteinExistence type="predicted"/>
<evidence type="ECO:0000313" key="2">
    <source>
        <dbReference type="EMBL" id="SEM42966.1"/>
    </source>
</evidence>
<comment type="caution">
    <text evidence="2">The sequence shown here is derived from an EMBL/GenBank/DDBJ whole genome shotgun (WGS) entry which is preliminary data.</text>
</comment>
<sequence length="284" mass="32509">MKKIDLGTRFLTEHLNMFTCPICHGTFSQVKNHTLLCAKGHALDVSKQGTMYFLTHKVVSEYDNDRMWHARRILIQQGLFDPILKAINSEMPATPVRLLDIGCGEGTPLHRLENSRQNALDTYIGFDISKRAISLATQQDTKAFFCVADLCDLPFAGQSFDIIMDIFSPSAYEEFERVLKPHGKLLKVIPNENYLGELRRLIYPADSPHYTYSNQKVLSRFKERYPHAKMREIAYQMPLSKELFQQLYLMTPMHWGADSESEQSALNQGLTAISVDVTLLMIEK</sequence>
<dbReference type="PIRSF" id="PIRSF018249">
    <property type="entry name" value="MyrA_prd"/>
    <property type="match status" value="1"/>
</dbReference>
<dbReference type="CDD" id="cd02440">
    <property type="entry name" value="AdoMet_MTases"/>
    <property type="match status" value="1"/>
</dbReference>
<keyword evidence="2" id="KW-0489">Methyltransferase</keyword>
<dbReference type="EMBL" id="FOCC01000002">
    <property type="protein sequence ID" value="SEM42966.1"/>
    <property type="molecule type" value="Genomic_DNA"/>
</dbReference>
<dbReference type="PANTHER" id="PTHR43591">
    <property type="entry name" value="METHYLTRANSFERASE"/>
    <property type="match status" value="1"/>
</dbReference>
<dbReference type="InterPro" id="IPR029063">
    <property type="entry name" value="SAM-dependent_MTases_sf"/>
</dbReference>
<dbReference type="InterPro" id="IPR025714">
    <property type="entry name" value="Methyltranfer_dom"/>
</dbReference>
<evidence type="ECO:0000259" key="1">
    <source>
        <dbReference type="Pfam" id="PF13847"/>
    </source>
</evidence>
<feature type="domain" description="Methyltransferase" evidence="1">
    <location>
        <begin position="97"/>
        <end position="188"/>
    </location>
</feature>
<keyword evidence="2" id="KW-0808">Transferase</keyword>
<dbReference type="SUPFAM" id="SSF53335">
    <property type="entry name" value="S-adenosyl-L-methionine-dependent methyltransferases"/>
    <property type="match status" value="1"/>
</dbReference>
<dbReference type="Proteomes" id="UP000182089">
    <property type="component" value="Unassembled WGS sequence"/>
</dbReference>
<dbReference type="Pfam" id="PF13847">
    <property type="entry name" value="Methyltransf_31"/>
    <property type="match status" value="1"/>
</dbReference>
<dbReference type="GO" id="GO:0008168">
    <property type="term" value="F:methyltransferase activity"/>
    <property type="evidence" value="ECO:0007669"/>
    <property type="project" value="UniProtKB-KW"/>
</dbReference>
<accession>A0ABY1A9W3</accession>